<dbReference type="Gene3D" id="2.170.300.10">
    <property type="entry name" value="Tie2 ligand-binding domain superfamily"/>
    <property type="match status" value="1"/>
</dbReference>
<dbReference type="PROSITE" id="PS00010">
    <property type="entry name" value="ASX_HYDROXYL"/>
    <property type="match status" value="1"/>
</dbReference>
<dbReference type="CDD" id="cd00054">
    <property type="entry name" value="EGF_CA"/>
    <property type="match status" value="1"/>
</dbReference>
<feature type="domain" description="EGF-like" evidence="6">
    <location>
        <begin position="42"/>
        <end position="80"/>
    </location>
</feature>
<evidence type="ECO:0000259" key="6">
    <source>
        <dbReference type="PROSITE" id="PS50026"/>
    </source>
</evidence>
<dbReference type="InterPro" id="IPR000742">
    <property type="entry name" value="EGF"/>
</dbReference>
<dbReference type="GO" id="GO:0005509">
    <property type="term" value="F:calcium ion binding"/>
    <property type="evidence" value="ECO:0007669"/>
    <property type="project" value="InterPro"/>
</dbReference>
<dbReference type="WBParaSite" id="OFLC_0001181201-mRNA-1">
    <property type="protein sequence ID" value="OFLC_0001181201-mRNA-1"/>
    <property type="gene ID" value="OFLC_0001181201"/>
</dbReference>
<dbReference type="AlphaFoldDB" id="A0A183HWF0"/>
<dbReference type="Gene3D" id="2.10.25.10">
    <property type="entry name" value="Laminin"/>
    <property type="match status" value="1"/>
</dbReference>
<dbReference type="FunFam" id="2.10.25.10:FF:000038">
    <property type="entry name" value="Fibrillin 2"/>
    <property type="match status" value="1"/>
</dbReference>
<dbReference type="InterPro" id="IPR049883">
    <property type="entry name" value="NOTCH1_EGF-like"/>
</dbReference>
<keyword evidence="2" id="KW-0732">Signal</keyword>
<dbReference type="PROSITE" id="PS01187">
    <property type="entry name" value="EGF_CA"/>
    <property type="match status" value="1"/>
</dbReference>
<dbReference type="Pfam" id="PF07645">
    <property type="entry name" value="EGF_CA"/>
    <property type="match status" value="1"/>
</dbReference>
<sequence length="128" mass="14791">MWGFRCENKCHCRNNIPCDFATGFCSNAQCAEGWMGVNCFEDVNECITERHNCSSKATCINEIGSYRCKCSELYEGDGFSCKRMSFVFPLNESKISVGFVNLIFEQFLEYFDVSNTLYFLIVYIYCLQ</sequence>
<keyword evidence="3" id="KW-0677">Repeat</keyword>
<reference evidence="9" key="1">
    <citation type="submission" date="2016-06" db="UniProtKB">
        <authorList>
            <consortium name="WormBaseParasite"/>
        </authorList>
    </citation>
    <scope>IDENTIFICATION</scope>
</reference>
<proteinExistence type="predicted"/>
<accession>A0A183HWF0</accession>
<evidence type="ECO:0000256" key="3">
    <source>
        <dbReference type="ARBA" id="ARBA00022737"/>
    </source>
</evidence>
<keyword evidence="4" id="KW-1015">Disulfide bond</keyword>
<comment type="caution">
    <text evidence="5">Lacks conserved residue(s) required for the propagation of feature annotation.</text>
</comment>
<evidence type="ECO:0000313" key="7">
    <source>
        <dbReference type="EMBL" id="VDO79481.1"/>
    </source>
</evidence>
<dbReference type="InterPro" id="IPR001881">
    <property type="entry name" value="EGF-like_Ca-bd_dom"/>
</dbReference>
<dbReference type="SUPFAM" id="SSF57196">
    <property type="entry name" value="EGF/Laminin"/>
    <property type="match status" value="1"/>
</dbReference>
<organism evidence="9">
    <name type="scientific">Onchocerca flexuosa</name>
    <dbReference type="NCBI Taxonomy" id="387005"/>
    <lineage>
        <taxon>Eukaryota</taxon>
        <taxon>Metazoa</taxon>
        <taxon>Ecdysozoa</taxon>
        <taxon>Nematoda</taxon>
        <taxon>Chromadorea</taxon>
        <taxon>Rhabditida</taxon>
        <taxon>Spirurina</taxon>
        <taxon>Spiruromorpha</taxon>
        <taxon>Filarioidea</taxon>
        <taxon>Onchocercidae</taxon>
        <taxon>Onchocerca</taxon>
    </lineage>
</organism>
<evidence type="ECO:0000256" key="1">
    <source>
        <dbReference type="ARBA" id="ARBA00022536"/>
    </source>
</evidence>
<dbReference type="PROSITE" id="PS50026">
    <property type="entry name" value="EGF_3"/>
    <property type="match status" value="1"/>
</dbReference>
<name>A0A183HWF0_9BILA</name>
<evidence type="ECO:0000313" key="8">
    <source>
        <dbReference type="Proteomes" id="UP000267606"/>
    </source>
</evidence>
<evidence type="ECO:0000313" key="9">
    <source>
        <dbReference type="WBParaSite" id="OFLC_0001181201-mRNA-1"/>
    </source>
</evidence>
<protein>
    <submittedName>
        <fullName evidence="9">EGF-like domain-containing protein</fullName>
    </submittedName>
</protein>
<dbReference type="InterPro" id="IPR018097">
    <property type="entry name" value="EGF_Ca-bd_CS"/>
</dbReference>
<keyword evidence="1 5" id="KW-0245">EGF-like domain</keyword>
<reference evidence="7 8" key="2">
    <citation type="submission" date="2018-11" db="EMBL/GenBank/DDBJ databases">
        <authorList>
            <consortium name="Pathogen Informatics"/>
        </authorList>
    </citation>
    <scope>NUCLEOTIDE SEQUENCE [LARGE SCALE GENOMIC DNA]</scope>
</reference>
<evidence type="ECO:0000256" key="2">
    <source>
        <dbReference type="ARBA" id="ARBA00022729"/>
    </source>
</evidence>
<dbReference type="Proteomes" id="UP000267606">
    <property type="component" value="Unassembled WGS sequence"/>
</dbReference>
<evidence type="ECO:0000256" key="5">
    <source>
        <dbReference type="PROSITE-ProRule" id="PRU00076"/>
    </source>
</evidence>
<keyword evidence="8" id="KW-1185">Reference proteome</keyword>
<evidence type="ECO:0000256" key="4">
    <source>
        <dbReference type="ARBA" id="ARBA00023157"/>
    </source>
</evidence>
<dbReference type="SMART" id="SM00179">
    <property type="entry name" value="EGF_CA"/>
    <property type="match status" value="1"/>
</dbReference>
<gene>
    <name evidence="7" type="ORF">OFLC_LOCUS11817</name>
</gene>
<dbReference type="InterPro" id="IPR000152">
    <property type="entry name" value="EGF-type_Asp/Asn_hydroxyl_site"/>
</dbReference>
<dbReference type="EMBL" id="UZAJ01017583">
    <property type="protein sequence ID" value="VDO79481.1"/>
    <property type="molecule type" value="Genomic_DNA"/>
</dbReference>